<dbReference type="RefSeq" id="WP_344954847.1">
    <property type="nucleotide sequence ID" value="NZ_BAAAZG010000047.1"/>
</dbReference>
<feature type="domain" description="Mycothiol-dependent maleylpyruvate isomerase metal-binding" evidence="1">
    <location>
        <begin position="11"/>
        <end position="147"/>
    </location>
</feature>
<proteinExistence type="predicted"/>
<dbReference type="InterPro" id="IPR017518">
    <property type="entry name" value="CHP03084"/>
</dbReference>
<gene>
    <name evidence="2" type="ORF">GCM10022214_62960</name>
</gene>
<evidence type="ECO:0000313" key="2">
    <source>
        <dbReference type="EMBL" id="GAA4092650.1"/>
    </source>
</evidence>
<dbReference type="NCBIfam" id="TIGR03084">
    <property type="entry name" value="TIGR03084 family metal-binding protein"/>
    <property type="match status" value="1"/>
</dbReference>
<dbReference type="InterPro" id="IPR017517">
    <property type="entry name" value="Maleyloyr_isom"/>
</dbReference>
<accession>A0ABP7WNE5</accession>
<sequence length="267" mass="28998">MTGLRNVFEDLAAEGDDVDRIVAGLDEAGWRTPTPAPGWTVFDQIAHLIFIYQLAGTAATDAGRFQKMVADSGDDFEAAVNARLADHRHLTPAQLLERFRAERAATVRALAAVPADQVVPWLVRPLPAAILACAGIMELFGHGQDVADAVGAEREYTDRLVHLVGFTVLVRDFGYQARGLTPPDHEFRFEITAPSGALWTFGPEDSPDRITGSAVDLCLLAGRRRHRADLDLVATGPEADRWLDIAQNYRGPAGPGRRPGQFAVPAR</sequence>
<organism evidence="2 3">
    <name type="scientific">Actinomadura miaoliensis</name>
    <dbReference type="NCBI Taxonomy" id="430685"/>
    <lineage>
        <taxon>Bacteria</taxon>
        <taxon>Bacillati</taxon>
        <taxon>Actinomycetota</taxon>
        <taxon>Actinomycetes</taxon>
        <taxon>Streptosporangiales</taxon>
        <taxon>Thermomonosporaceae</taxon>
        <taxon>Actinomadura</taxon>
    </lineage>
</organism>
<keyword evidence="3" id="KW-1185">Reference proteome</keyword>
<dbReference type="InterPro" id="IPR024344">
    <property type="entry name" value="MDMPI_metal-binding"/>
</dbReference>
<evidence type="ECO:0000259" key="1">
    <source>
        <dbReference type="Pfam" id="PF11716"/>
    </source>
</evidence>
<dbReference type="NCBIfam" id="TIGR03083">
    <property type="entry name" value="maleylpyruvate isomerase family mycothiol-dependent enzyme"/>
    <property type="match status" value="1"/>
</dbReference>
<protein>
    <submittedName>
        <fullName evidence="2">TIGR03084 family metal-binding protein</fullName>
    </submittedName>
</protein>
<comment type="caution">
    <text evidence="2">The sequence shown here is derived from an EMBL/GenBank/DDBJ whole genome shotgun (WGS) entry which is preliminary data.</text>
</comment>
<dbReference type="Pfam" id="PF11716">
    <property type="entry name" value="MDMPI_N"/>
    <property type="match status" value="1"/>
</dbReference>
<dbReference type="EMBL" id="BAAAZG010000047">
    <property type="protein sequence ID" value="GAA4092650.1"/>
    <property type="molecule type" value="Genomic_DNA"/>
</dbReference>
<name>A0ABP7WNE5_9ACTN</name>
<dbReference type="Proteomes" id="UP001500683">
    <property type="component" value="Unassembled WGS sequence"/>
</dbReference>
<reference evidence="3" key="1">
    <citation type="journal article" date="2019" name="Int. J. Syst. Evol. Microbiol.">
        <title>The Global Catalogue of Microorganisms (GCM) 10K type strain sequencing project: providing services to taxonomists for standard genome sequencing and annotation.</title>
        <authorList>
            <consortium name="The Broad Institute Genomics Platform"/>
            <consortium name="The Broad Institute Genome Sequencing Center for Infectious Disease"/>
            <person name="Wu L."/>
            <person name="Ma J."/>
        </authorList>
    </citation>
    <scope>NUCLEOTIDE SEQUENCE [LARGE SCALE GENOMIC DNA]</scope>
    <source>
        <strain evidence="3">JCM 16702</strain>
    </source>
</reference>
<dbReference type="SUPFAM" id="SSF109854">
    <property type="entry name" value="DinB/YfiT-like putative metalloenzymes"/>
    <property type="match status" value="1"/>
</dbReference>
<evidence type="ECO:0000313" key="3">
    <source>
        <dbReference type="Proteomes" id="UP001500683"/>
    </source>
</evidence>
<dbReference type="InterPro" id="IPR034660">
    <property type="entry name" value="DinB/YfiT-like"/>
</dbReference>
<dbReference type="Gene3D" id="1.20.120.450">
    <property type="entry name" value="dinb family like domain"/>
    <property type="match status" value="1"/>
</dbReference>